<feature type="region of interest" description="Disordered" evidence="1">
    <location>
        <begin position="102"/>
        <end position="133"/>
    </location>
</feature>
<protein>
    <submittedName>
        <fullName evidence="2">AP-1 complex subunit gamma-2</fullName>
    </submittedName>
</protein>
<reference evidence="2 3" key="1">
    <citation type="journal article" date="2016" name="Sci. Rep.">
        <title>The Dendrobium catenatum Lindl. genome sequence provides insights into polysaccharide synthase, floral development and adaptive evolution.</title>
        <authorList>
            <person name="Zhang G.Q."/>
            <person name="Xu Q."/>
            <person name="Bian C."/>
            <person name="Tsai W.C."/>
            <person name="Yeh C.M."/>
            <person name="Liu K.W."/>
            <person name="Yoshida K."/>
            <person name="Zhang L.S."/>
            <person name="Chang S.B."/>
            <person name="Chen F."/>
            <person name="Shi Y."/>
            <person name="Su Y.Y."/>
            <person name="Zhang Y.Q."/>
            <person name="Chen L.J."/>
            <person name="Yin Y."/>
            <person name="Lin M."/>
            <person name="Huang H."/>
            <person name="Deng H."/>
            <person name="Wang Z.W."/>
            <person name="Zhu S.L."/>
            <person name="Zhao X."/>
            <person name="Deng C."/>
            <person name="Niu S.C."/>
            <person name="Huang J."/>
            <person name="Wang M."/>
            <person name="Liu G.H."/>
            <person name="Yang H.J."/>
            <person name="Xiao X.J."/>
            <person name="Hsiao Y.Y."/>
            <person name="Wu W.L."/>
            <person name="Chen Y.Y."/>
            <person name="Mitsuda N."/>
            <person name="Ohme-Takagi M."/>
            <person name="Luo Y.B."/>
            <person name="Van de Peer Y."/>
            <person name="Liu Z.J."/>
        </authorList>
    </citation>
    <scope>NUCLEOTIDE SEQUENCE [LARGE SCALE GENOMIC DNA]</scope>
    <source>
        <tissue evidence="2">The whole plant</tissue>
    </source>
</reference>
<dbReference type="EMBL" id="KZ503103">
    <property type="protein sequence ID" value="PKU68383.1"/>
    <property type="molecule type" value="Genomic_DNA"/>
</dbReference>
<feature type="compositionally biased region" description="Low complexity" evidence="1">
    <location>
        <begin position="107"/>
        <end position="127"/>
    </location>
</feature>
<dbReference type="STRING" id="906689.A0A2I0VYA2"/>
<keyword evidence="3" id="KW-1185">Reference proteome</keyword>
<dbReference type="Proteomes" id="UP000233837">
    <property type="component" value="Unassembled WGS sequence"/>
</dbReference>
<evidence type="ECO:0000313" key="2">
    <source>
        <dbReference type="EMBL" id="PKU68383.1"/>
    </source>
</evidence>
<proteinExistence type="predicted"/>
<organism evidence="2 3">
    <name type="scientific">Dendrobium catenatum</name>
    <dbReference type="NCBI Taxonomy" id="906689"/>
    <lineage>
        <taxon>Eukaryota</taxon>
        <taxon>Viridiplantae</taxon>
        <taxon>Streptophyta</taxon>
        <taxon>Embryophyta</taxon>
        <taxon>Tracheophyta</taxon>
        <taxon>Spermatophyta</taxon>
        <taxon>Magnoliopsida</taxon>
        <taxon>Liliopsida</taxon>
        <taxon>Asparagales</taxon>
        <taxon>Orchidaceae</taxon>
        <taxon>Epidendroideae</taxon>
        <taxon>Malaxideae</taxon>
        <taxon>Dendrobiinae</taxon>
        <taxon>Dendrobium</taxon>
    </lineage>
</organism>
<evidence type="ECO:0000256" key="1">
    <source>
        <dbReference type="SAM" id="MobiDB-lite"/>
    </source>
</evidence>
<accession>A0A2I0VYA2</accession>
<evidence type="ECO:0000313" key="3">
    <source>
        <dbReference type="Proteomes" id="UP000233837"/>
    </source>
</evidence>
<reference evidence="2 3" key="2">
    <citation type="journal article" date="2017" name="Nature">
        <title>The Apostasia genome and the evolution of orchids.</title>
        <authorList>
            <person name="Zhang G.Q."/>
            <person name="Liu K.W."/>
            <person name="Li Z."/>
            <person name="Lohaus R."/>
            <person name="Hsiao Y.Y."/>
            <person name="Niu S.C."/>
            <person name="Wang J.Y."/>
            <person name="Lin Y.C."/>
            <person name="Xu Q."/>
            <person name="Chen L.J."/>
            <person name="Yoshida K."/>
            <person name="Fujiwara S."/>
            <person name="Wang Z.W."/>
            <person name="Zhang Y.Q."/>
            <person name="Mitsuda N."/>
            <person name="Wang M."/>
            <person name="Liu G.H."/>
            <person name="Pecoraro L."/>
            <person name="Huang H.X."/>
            <person name="Xiao X.J."/>
            <person name="Lin M."/>
            <person name="Wu X.Y."/>
            <person name="Wu W.L."/>
            <person name="Chen Y.Y."/>
            <person name="Chang S.B."/>
            <person name="Sakamoto S."/>
            <person name="Ohme-Takagi M."/>
            <person name="Yagi M."/>
            <person name="Zeng S.J."/>
            <person name="Shen C.Y."/>
            <person name="Yeh C.M."/>
            <person name="Luo Y.B."/>
            <person name="Tsai W.C."/>
            <person name="Van de Peer Y."/>
            <person name="Liu Z.J."/>
        </authorList>
    </citation>
    <scope>NUCLEOTIDE SEQUENCE [LARGE SCALE GENOMIC DNA]</scope>
    <source>
        <tissue evidence="2">The whole plant</tissue>
    </source>
</reference>
<name>A0A2I0VYA2_9ASPA</name>
<sequence length="133" mass="13374">MPVLDESTYVGRKDGSSTYVPAVKPSKANLSGTSLNLQNGVTKPPAASMGDLLDLSSNDVPATKSSTSDFLQDLLGIDLGTPVPSGAAFSGGSDILMDLLSIGSPIPNDSSPPNSVSSSVANSSAVALDQFSS</sequence>
<gene>
    <name evidence="2" type="ORF">MA16_Dca017735</name>
</gene>
<dbReference type="AlphaFoldDB" id="A0A2I0VYA2"/>
<feature type="region of interest" description="Disordered" evidence="1">
    <location>
        <begin position="1"/>
        <end position="24"/>
    </location>
</feature>